<evidence type="ECO:0000256" key="3">
    <source>
        <dbReference type="ARBA" id="ARBA00010136"/>
    </source>
</evidence>
<evidence type="ECO:0000256" key="8">
    <source>
        <dbReference type="ARBA" id="ARBA00022801"/>
    </source>
</evidence>
<dbReference type="Proteomes" id="UP001501585">
    <property type="component" value="Unassembled WGS sequence"/>
</dbReference>
<evidence type="ECO:0000256" key="13">
    <source>
        <dbReference type="SAM" id="MobiDB-lite"/>
    </source>
</evidence>
<dbReference type="InterPro" id="IPR050344">
    <property type="entry name" value="Peptidase_M1_aminopeptidases"/>
</dbReference>
<dbReference type="PANTHER" id="PTHR11533:SF297">
    <property type="entry name" value="AMINOPEPTIDASE N"/>
    <property type="match status" value="1"/>
</dbReference>
<organism evidence="17 18">
    <name type="scientific">Nocardiopsis rhodophaea</name>
    <dbReference type="NCBI Taxonomy" id="280238"/>
    <lineage>
        <taxon>Bacteria</taxon>
        <taxon>Bacillati</taxon>
        <taxon>Actinomycetota</taxon>
        <taxon>Actinomycetes</taxon>
        <taxon>Streptosporangiales</taxon>
        <taxon>Nocardiopsidaceae</taxon>
        <taxon>Nocardiopsis</taxon>
    </lineage>
</organism>
<evidence type="ECO:0000256" key="14">
    <source>
        <dbReference type="SAM" id="SignalP"/>
    </source>
</evidence>
<dbReference type="InterPro" id="IPR045357">
    <property type="entry name" value="Aminopeptidase_N-like_N"/>
</dbReference>
<feature type="compositionally biased region" description="Basic and acidic residues" evidence="13">
    <location>
        <begin position="485"/>
        <end position="495"/>
    </location>
</feature>
<evidence type="ECO:0000256" key="1">
    <source>
        <dbReference type="ARBA" id="ARBA00000098"/>
    </source>
</evidence>
<sequence length="520" mass="56810">MARSRLRRAGAASVTAVLLAAGPATVADAAPGDGIGDPYFPTYGNTGYDVEHYDLRLNYQPDTDRLSGTATLVTEATEDLDKFSLDFLLDVTSIRVNGKKSAFESDGGHKVIVTPGAPVDSGDQMTVVVKYSDVPSSVEWNQGQVTGWHRSDDGAIALGEPEVAWWWFPSNDHPLDKATFDVRISVPEDYKAVSNGILTSQFTRAGRTVYSWRQDEPAATYLATLAVGKYEVNTGTTAAGLPVYNAYDPGLDSLLGPAKASIERSEEILEFQERDFGPYPFNALGGIVAGPDTGLGYALETQTRPVYSHAFFAAGSNPYVVAHELAHQWWGNHVSVARWQDIWLNEGFASYAEWMLSEHEGEGTAQEIADYVYDSYPEDDPFWKVKPGDPGADSVFHSAVYDRGALAVHALRLEVGEEAFGDILTTWQQVHANGNATVEEFVELAEKVSGQDLTELFDTWLYTEGRPAEPPAPRAMPQTMAAPAADERPKEPKSWKKIKANHDLMHRGGHAHSHANAHAH</sequence>
<protein>
    <recommendedName>
        <fullName evidence="5">Aminopeptidase N</fullName>
        <ecNumber evidence="4">3.4.11.2</ecNumber>
    </recommendedName>
    <alternativeName>
        <fullName evidence="11">Alanine aminopeptidase</fullName>
    </alternativeName>
    <alternativeName>
        <fullName evidence="12">Lysyl aminopeptidase</fullName>
    </alternativeName>
</protein>
<evidence type="ECO:0000256" key="4">
    <source>
        <dbReference type="ARBA" id="ARBA00012564"/>
    </source>
</evidence>
<feature type="domain" description="Peptidase M1 membrane alanine aminopeptidase" evidence="15">
    <location>
        <begin position="317"/>
        <end position="460"/>
    </location>
</feature>
<dbReference type="PANTHER" id="PTHR11533">
    <property type="entry name" value="PROTEASE M1 ZINC METALLOPROTEASE"/>
    <property type="match status" value="1"/>
</dbReference>
<evidence type="ECO:0000313" key="18">
    <source>
        <dbReference type="Proteomes" id="UP001501585"/>
    </source>
</evidence>
<dbReference type="RefSeq" id="WP_344100364.1">
    <property type="nucleotide sequence ID" value="NZ_BAAAPC010000007.1"/>
</dbReference>
<dbReference type="InterPro" id="IPR042097">
    <property type="entry name" value="Aminopeptidase_N-like_N_sf"/>
</dbReference>
<evidence type="ECO:0000313" key="17">
    <source>
        <dbReference type="EMBL" id="GAA1993470.1"/>
    </source>
</evidence>
<evidence type="ECO:0000256" key="7">
    <source>
        <dbReference type="ARBA" id="ARBA00022723"/>
    </source>
</evidence>
<dbReference type="Gene3D" id="1.10.390.10">
    <property type="entry name" value="Neutral Protease Domain 2"/>
    <property type="match status" value="1"/>
</dbReference>
<dbReference type="InterPro" id="IPR014782">
    <property type="entry name" value="Peptidase_M1_dom"/>
</dbReference>
<evidence type="ECO:0000259" key="15">
    <source>
        <dbReference type="Pfam" id="PF01433"/>
    </source>
</evidence>
<keyword evidence="9" id="KW-0862">Zinc</keyword>
<dbReference type="SUPFAM" id="SSF55486">
    <property type="entry name" value="Metalloproteases ('zincins'), catalytic domain"/>
    <property type="match status" value="1"/>
</dbReference>
<evidence type="ECO:0000259" key="16">
    <source>
        <dbReference type="Pfam" id="PF17900"/>
    </source>
</evidence>
<dbReference type="EC" id="3.4.11.2" evidence="4"/>
<comment type="caution">
    <text evidence="17">The sequence shown here is derived from an EMBL/GenBank/DDBJ whole genome shotgun (WGS) entry which is preliminary data.</text>
</comment>
<dbReference type="Gene3D" id="2.60.40.1730">
    <property type="entry name" value="tricorn interacting facor f3 domain"/>
    <property type="match status" value="1"/>
</dbReference>
<keyword evidence="6" id="KW-0645">Protease</keyword>
<keyword evidence="10" id="KW-0482">Metalloprotease</keyword>
<comment type="similarity">
    <text evidence="3">Belongs to the peptidase M1 family.</text>
</comment>
<comment type="cofactor">
    <cofactor evidence="2">
        <name>Zn(2+)</name>
        <dbReference type="ChEBI" id="CHEBI:29105"/>
    </cofactor>
</comment>
<dbReference type="InterPro" id="IPR027268">
    <property type="entry name" value="Peptidase_M4/M1_CTD_sf"/>
</dbReference>
<evidence type="ECO:0000256" key="11">
    <source>
        <dbReference type="ARBA" id="ARBA00029811"/>
    </source>
</evidence>
<feature type="signal peptide" evidence="14">
    <location>
        <begin position="1"/>
        <end position="29"/>
    </location>
</feature>
<evidence type="ECO:0000256" key="9">
    <source>
        <dbReference type="ARBA" id="ARBA00022833"/>
    </source>
</evidence>
<feature type="chain" id="PRO_5045592015" description="Aminopeptidase N" evidence="14">
    <location>
        <begin position="30"/>
        <end position="520"/>
    </location>
</feature>
<dbReference type="Pfam" id="PF17900">
    <property type="entry name" value="Peptidase_M1_N"/>
    <property type="match status" value="1"/>
</dbReference>
<proteinExistence type="inferred from homology"/>
<dbReference type="InterPro" id="IPR001930">
    <property type="entry name" value="Peptidase_M1"/>
</dbReference>
<gene>
    <name evidence="17" type="ORF">GCM10009799_19230</name>
</gene>
<dbReference type="SUPFAM" id="SSF63737">
    <property type="entry name" value="Leukotriene A4 hydrolase N-terminal domain"/>
    <property type="match status" value="1"/>
</dbReference>
<name>A0ABN2SWG9_9ACTN</name>
<feature type="domain" description="Aminopeptidase N-like N-terminal" evidence="16">
    <location>
        <begin position="51"/>
        <end position="222"/>
    </location>
</feature>
<keyword evidence="7" id="KW-0479">Metal-binding</keyword>
<dbReference type="CDD" id="cd09603">
    <property type="entry name" value="M1_APN_like"/>
    <property type="match status" value="1"/>
</dbReference>
<keyword evidence="8" id="KW-0378">Hydrolase</keyword>
<comment type="catalytic activity">
    <reaction evidence="1">
        <text>Release of an N-terminal amino acid, Xaa-|-Yaa- from a peptide, amide or arylamide. Xaa is preferably Ala, but may be most amino acids including Pro (slow action). When a terminal hydrophobic residue is followed by a prolyl residue, the two may be released as an intact Xaa-Pro dipeptide.</text>
        <dbReference type="EC" id="3.4.11.2"/>
    </reaction>
</comment>
<evidence type="ECO:0000256" key="5">
    <source>
        <dbReference type="ARBA" id="ARBA00015611"/>
    </source>
</evidence>
<evidence type="ECO:0000256" key="10">
    <source>
        <dbReference type="ARBA" id="ARBA00023049"/>
    </source>
</evidence>
<dbReference type="EMBL" id="BAAAPC010000007">
    <property type="protein sequence ID" value="GAA1993470.1"/>
    <property type="molecule type" value="Genomic_DNA"/>
</dbReference>
<reference evidence="17 18" key="1">
    <citation type="journal article" date="2019" name="Int. J. Syst. Evol. Microbiol.">
        <title>The Global Catalogue of Microorganisms (GCM) 10K type strain sequencing project: providing services to taxonomists for standard genome sequencing and annotation.</title>
        <authorList>
            <consortium name="The Broad Institute Genomics Platform"/>
            <consortium name="The Broad Institute Genome Sequencing Center for Infectious Disease"/>
            <person name="Wu L."/>
            <person name="Ma J."/>
        </authorList>
    </citation>
    <scope>NUCLEOTIDE SEQUENCE [LARGE SCALE GENOMIC DNA]</scope>
    <source>
        <strain evidence="17 18">JCM 15313</strain>
    </source>
</reference>
<dbReference type="PRINTS" id="PR00756">
    <property type="entry name" value="ALADIPTASE"/>
</dbReference>
<evidence type="ECO:0000256" key="6">
    <source>
        <dbReference type="ARBA" id="ARBA00022670"/>
    </source>
</evidence>
<keyword evidence="14" id="KW-0732">Signal</keyword>
<feature type="region of interest" description="Disordered" evidence="13">
    <location>
        <begin position="464"/>
        <end position="495"/>
    </location>
</feature>
<evidence type="ECO:0000256" key="2">
    <source>
        <dbReference type="ARBA" id="ARBA00001947"/>
    </source>
</evidence>
<evidence type="ECO:0000256" key="12">
    <source>
        <dbReference type="ARBA" id="ARBA00031533"/>
    </source>
</evidence>
<accession>A0ABN2SWG9</accession>
<dbReference type="Pfam" id="PF01433">
    <property type="entry name" value="Peptidase_M1"/>
    <property type="match status" value="1"/>
</dbReference>
<keyword evidence="18" id="KW-1185">Reference proteome</keyword>